<dbReference type="GO" id="GO:0005829">
    <property type="term" value="C:cytosol"/>
    <property type="evidence" value="ECO:0007669"/>
    <property type="project" value="GOC"/>
</dbReference>
<evidence type="ECO:0000313" key="7">
    <source>
        <dbReference type="EMBL" id="CAH7673667.1"/>
    </source>
</evidence>
<dbReference type="InterPro" id="IPR056913">
    <property type="entry name" value="TRAPPC10/Trs130_N"/>
</dbReference>
<dbReference type="Pfam" id="PF23036">
    <property type="entry name" value="TRAPPC10_1st"/>
    <property type="match status" value="1"/>
</dbReference>
<accession>A0AAV0AUU6</accession>
<keyword evidence="2" id="KW-0813">Transport</keyword>
<reference evidence="7" key="1">
    <citation type="submission" date="2022-06" db="EMBL/GenBank/DDBJ databases">
        <authorList>
            <consortium name="SYNGENTA / RWTH Aachen University"/>
        </authorList>
    </citation>
    <scope>NUCLEOTIDE SEQUENCE</scope>
</reference>
<evidence type="ECO:0000256" key="2">
    <source>
        <dbReference type="ARBA" id="ARBA00022448"/>
    </source>
</evidence>
<protein>
    <submittedName>
        <fullName evidence="7">Trafficking protein particle complex subunit 10</fullName>
    </submittedName>
</protein>
<feature type="domain" description="DUF7077" evidence="6">
    <location>
        <begin position="720"/>
        <end position="824"/>
    </location>
</feature>
<dbReference type="GO" id="GO:0034498">
    <property type="term" value="P:early endosome to Golgi transport"/>
    <property type="evidence" value="ECO:0007669"/>
    <property type="project" value="TreeGrafter"/>
</dbReference>
<keyword evidence="8" id="KW-1185">Reference proteome</keyword>
<comment type="subcellular location">
    <subcellularLocation>
        <location evidence="1">Golgi apparatus</location>
    </subcellularLocation>
</comment>
<evidence type="ECO:0000259" key="6">
    <source>
        <dbReference type="Pfam" id="PF23274"/>
    </source>
</evidence>
<proteinExistence type="predicted"/>
<evidence type="ECO:0000259" key="5">
    <source>
        <dbReference type="Pfam" id="PF23036"/>
    </source>
</evidence>
<dbReference type="Pfam" id="PF23274">
    <property type="entry name" value="DUF7077"/>
    <property type="match status" value="1"/>
</dbReference>
<feature type="domain" description="TRAPPC10/Trs130 N-terminal" evidence="5">
    <location>
        <begin position="9"/>
        <end position="319"/>
    </location>
</feature>
<dbReference type="AlphaFoldDB" id="A0AAV0AUU6"/>
<comment type="caution">
    <text evidence="7">The sequence shown here is derived from an EMBL/GenBank/DDBJ whole genome shotgun (WGS) entry which is preliminary data.</text>
</comment>
<sequence length="1210" mass="137491">MNSEGFDNSVLVSYHASPSADVWERIQGDLRRQLPLKNLEWKSGSRQNRVITSIEVSFQPFRFTPASNSSNPLVYLIFVACDDHEAYKTVIKQEIRSWLDLIQANQSEWLIVHVTASPKATNTTSGIFRTKAGVLDRLRSDFNPPKKERCIQLNYLSTMDAVVQSNIQDSTTQWTELIARLKDSLMVGFDSRVSEIEDSLRALDSKRGSFGWEFKSYFIQKISLANQFEAMKLLEDSLAHYSELDESLAKSLQSFRQEWSSKIEENGAQRDSRSLLMADISQLHLQISRTTNLSIFDMKTYLFYKQINLLAYLRKLEEAMQRASVFVTTFAAFLRSHQNFWPNSFVECWIYCSCTDLVEWCEKQTRKLSKEFERSKTLRICAQLLELANNQLDKIGIQLGYLPSSHPFTMSLPIPDSPTSEIGSISAFTNTKPDLMDGVKSSAAFEKLYIATTNKAINLYQLHGRRRSGLKLHCKLASLEHHLHRYESAQRLYSHLPSHYVDDRWSVIESSLLSKCSSLQKALGLSRDCLLSTLALVRSGISNGQEIWSQEVLIEKKCGDEDARLALQMELAQTLVKDIREQSLKLEKDFAAIRFPTFSISIDEHVGSLSEESLGSIVEAKVTNLLPCPVKVDAVRMKLSGKLYETLWFTTGYCQLESGQTTIRLFCPTPVDGDFKLDVSQIRISRIIFQYFAKEKHQNQPLFPSSRSPQLITFVKDPLGMDVRLRVPEDSLGSSNAFIVSFSAGRNDLSKVLITFASDLPMGFILGQSTLCDSSSNMLRTASDSSMELCDVKATSQLKIRVPYSDSVAKSSAQINISIEYRTNVEPDLKRIFKKTCTLVLTPPVRVSVQNNFRPQHIFSVFTLRTDGRNPLRICKTSLEPDALDSSGLSVESILLPGQKPTTVLPSQTSKHVFKLFLRESPQFSELRLRLVIKYRLIIDEILDCLQPKLSQELSINQTPLIPYLLEYLRSLFVNNDFGEEFYHSYLNENKIQPEFFSDFDLDEFCDEFEKDKYKKKELVDQLSSALQTFSIPESGSSQRWNTFTVSLSLPSISIFTTITYDRCLRGDVRVGDSINVILKFTNSFRWCRAPSDRDDLVQKAPKLIYEINPQPEHWLISGCKRGTFFAEESSVAAIELIFVPLKAGYVNFPEVLIKILPKSQSDKNTRIGDAIKSSDLSVQTHHTNIAEPILVLPTTQPSSYLIKEGLENY</sequence>
<feature type="domain" description="TRAPPC10/Trs130 C-terminal" evidence="4">
    <location>
        <begin position="1066"/>
        <end position="1193"/>
    </location>
</feature>
<dbReference type="Pfam" id="PF12584">
    <property type="entry name" value="TRAPPC10"/>
    <property type="match status" value="1"/>
</dbReference>
<dbReference type="InterPro" id="IPR045126">
    <property type="entry name" value="TRAPPC10/Trs130"/>
</dbReference>
<evidence type="ECO:0000313" key="8">
    <source>
        <dbReference type="Proteomes" id="UP001153365"/>
    </source>
</evidence>
<evidence type="ECO:0000256" key="3">
    <source>
        <dbReference type="ARBA" id="ARBA00023034"/>
    </source>
</evidence>
<gene>
    <name evidence="7" type="ORF">PPACK8108_LOCUS8552</name>
</gene>
<name>A0AAV0AUU6_PHAPC</name>
<organism evidence="7 8">
    <name type="scientific">Phakopsora pachyrhizi</name>
    <name type="common">Asian soybean rust disease fungus</name>
    <dbReference type="NCBI Taxonomy" id="170000"/>
    <lineage>
        <taxon>Eukaryota</taxon>
        <taxon>Fungi</taxon>
        <taxon>Dikarya</taxon>
        <taxon>Basidiomycota</taxon>
        <taxon>Pucciniomycotina</taxon>
        <taxon>Pucciniomycetes</taxon>
        <taxon>Pucciniales</taxon>
        <taxon>Phakopsoraceae</taxon>
        <taxon>Phakopsora</taxon>
    </lineage>
</organism>
<evidence type="ECO:0000256" key="1">
    <source>
        <dbReference type="ARBA" id="ARBA00004555"/>
    </source>
</evidence>
<dbReference type="GO" id="GO:1990071">
    <property type="term" value="C:TRAPPII protein complex"/>
    <property type="evidence" value="ECO:0007669"/>
    <property type="project" value="InterPro"/>
</dbReference>
<dbReference type="PANTHER" id="PTHR13251:SF3">
    <property type="entry name" value="TRAFFICKING PROTEIN PARTICLE COMPLEX SUBUNIT 10"/>
    <property type="match status" value="1"/>
</dbReference>
<evidence type="ECO:0000259" key="4">
    <source>
        <dbReference type="Pfam" id="PF12584"/>
    </source>
</evidence>
<dbReference type="Proteomes" id="UP001153365">
    <property type="component" value="Unassembled WGS sequence"/>
</dbReference>
<dbReference type="EMBL" id="CALTRL010001771">
    <property type="protein sequence ID" value="CAH7673667.1"/>
    <property type="molecule type" value="Genomic_DNA"/>
</dbReference>
<dbReference type="InterPro" id="IPR055505">
    <property type="entry name" value="DUF7077"/>
</dbReference>
<dbReference type="PANTHER" id="PTHR13251">
    <property type="entry name" value="EPILEPSY HOLOPROSENCEPHALY CANDIDATE 1/TMEM1"/>
    <property type="match status" value="1"/>
</dbReference>
<keyword evidence="3" id="KW-0333">Golgi apparatus</keyword>
<dbReference type="GO" id="GO:0006891">
    <property type="term" value="P:intra-Golgi vesicle-mediated transport"/>
    <property type="evidence" value="ECO:0007669"/>
    <property type="project" value="TreeGrafter"/>
</dbReference>
<dbReference type="InterPro" id="IPR022233">
    <property type="entry name" value="TRAPPC10/Trs130_C"/>
</dbReference>